<evidence type="ECO:0000256" key="3">
    <source>
        <dbReference type="ARBA" id="ARBA00022576"/>
    </source>
</evidence>
<dbReference type="Pfam" id="PF00155">
    <property type="entry name" value="Aminotran_1_2"/>
    <property type="match status" value="1"/>
</dbReference>
<dbReference type="GO" id="GO:1901605">
    <property type="term" value="P:alpha-amino acid metabolic process"/>
    <property type="evidence" value="ECO:0007669"/>
    <property type="project" value="TreeGrafter"/>
</dbReference>
<dbReference type="OrthoDB" id="691673at2759"/>
<reference evidence="7 8" key="1">
    <citation type="journal article" date="2012" name="Science">
        <title>The Paleozoic origin of enzymatic lignin decomposition reconstructed from 31 fungal genomes.</title>
        <authorList>
            <person name="Floudas D."/>
            <person name="Binder M."/>
            <person name="Riley R."/>
            <person name="Barry K."/>
            <person name="Blanchette R.A."/>
            <person name="Henrissat B."/>
            <person name="Martinez A.T."/>
            <person name="Otillar R."/>
            <person name="Spatafora J.W."/>
            <person name="Yadav J.S."/>
            <person name="Aerts A."/>
            <person name="Benoit I."/>
            <person name="Boyd A."/>
            <person name="Carlson A."/>
            <person name="Copeland A."/>
            <person name="Coutinho P.M."/>
            <person name="de Vries R.P."/>
            <person name="Ferreira P."/>
            <person name="Findley K."/>
            <person name="Foster B."/>
            <person name="Gaskell J."/>
            <person name="Glotzer D."/>
            <person name="Gorecki P."/>
            <person name="Heitman J."/>
            <person name="Hesse C."/>
            <person name="Hori C."/>
            <person name="Igarashi K."/>
            <person name="Jurgens J.A."/>
            <person name="Kallen N."/>
            <person name="Kersten P."/>
            <person name="Kohler A."/>
            <person name="Kuees U."/>
            <person name="Kumar T.K.A."/>
            <person name="Kuo A."/>
            <person name="LaButti K."/>
            <person name="Larrondo L.F."/>
            <person name="Lindquist E."/>
            <person name="Ling A."/>
            <person name="Lombard V."/>
            <person name="Lucas S."/>
            <person name="Lundell T."/>
            <person name="Martin R."/>
            <person name="McLaughlin D.J."/>
            <person name="Morgenstern I."/>
            <person name="Morin E."/>
            <person name="Murat C."/>
            <person name="Nagy L.G."/>
            <person name="Nolan M."/>
            <person name="Ohm R.A."/>
            <person name="Patyshakuliyeva A."/>
            <person name="Rokas A."/>
            <person name="Ruiz-Duenas F.J."/>
            <person name="Sabat G."/>
            <person name="Salamov A."/>
            <person name="Samejima M."/>
            <person name="Schmutz J."/>
            <person name="Slot J.C."/>
            <person name="St John F."/>
            <person name="Stenlid J."/>
            <person name="Sun H."/>
            <person name="Sun S."/>
            <person name="Syed K."/>
            <person name="Tsang A."/>
            <person name="Wiebenga A."/>
            <person name="Young D."/>
            <person name="Pisabarro A."/>
            <person name="Eastwood D.C."/>
            <person name="Martin F."/>
            <person name="Cullen D."/>
            <person name="Grigoriev I.V."/>
            <person name="Hibbett D.S."/>
        </authorList>
    </citation>
    <scope>NUCLEOTIDE SEQUENCE</scope>
    <source>
        <strain evidence="8">FP-58527</strain>
    </source>
</reference>
<keyword evidence="4" id="KW-0808">Transferase</keyword>
<dbReference type="SUPFAM" id="SSF53383">
    <property type="entry name" value="PLP-dependent transferases"/>
    <property type="match status" value="1"/>
</dbReference>
<dbReference type="HOGENOM" id="CLU_017584_0_5_1"/>
<organism evidence="7 8">
    <name type="scientific">Fomitopsis schrenkii</name>
    <name type="common">Brown rot fungus</name>
    <dbReference type="NCBI Taxonomy" id="2126942"/>
    <lineage>
        <taxon>Eukaryota</taxon>
        <taxon>Fungi</taxon>
        <taxon>Dikarya</taxon>
        <taxon>Basidiomycota</taxon>
        <taxon>Agaricomycotina</taxon>
        <taxon>Agaricomycetes</taxon>
        <taxon>Polyporales</taxon>
        <taxon>Fomitopsis</taxon>
    </lineage>
</organism>
<dbReference type="EMBL" id="KE504213">
    <property type="protein sequence ID" value="EPS95176.1"/>
    <property type="molecule type" value="Genomic_DNA"/>
</dbReference>
<proteinExistence type="inferred from homology"/>
<dbReference type="InterPro" id="IPR050859">
    <property type="entry name" value="Class-I_PLP-dep_aminotransf"/>
</dbReference>
<comment type="similarity">
    <text evidence="2">Belongs to the class-I pyridoxal-phosphate-dependent aminotransferase family.</text>
</comment>
<dbReference type="eggNOG" id="KOG0634">
    <property type="taxonomic scope" value="Eukaryota"/>
</dbReference>
<dbReference type="GO" id="GO:0008483">
    <property type="term" value="F:transaminase activity"/>
    <property type="evidence" value="ECO:0007669"/>
    <property type="project" value="UniProtKB-KW"/>
</dbReference>
<dbReference type="Proteomes" id="UP000015241">
    <property type="component" value="Unassembled WGS sequence"/>
</dbReference>
<dbReference type="Gene3D" id="3.40.640.10">
    <property type="entry name" value="Type I PLP-dependent aspartate aminotransferase-like (Major domain)"/>
    <property type="match status" value="1"/>
</dbReference>
<accession>S8DPC0</accession>
<evidence type="ECO:0000313" key="7">
    <source>
        <dbReference type="EMBL" id="EPS95176.1"/>
    </source>
</evidence>
<evidence type="ECO:0000256" key="4">
    <source>
        <dbReference type="ARBA" id="ARBA00022679"/>
    </source>
</evidence>
<name>S8DPC0_FOMSC</name>
<comment type="cofactor">
    <cofactor evidence="1">
        <name>pyridoxal 5'-phosphate</name>
        <dbReference type="ChEBI" id="CHEBI:597326"/>
    </cofactor>
</comment>
<evidence type="ECO:0000256" key="5">
    <source>
        <dbReference type="ARBA" id="ARBA00022898"/>
    </source>
</evidence>
<protein>
    <recommendedName>
        <fullName evidence="6">Aminotransferase class I/classII large domain-containing protein</fullName>
    </recommendedName>
</protein>
<dbReference type="GO" id="GO:0030170">
    <property type="term" value="F:pyridoxal phosphate binding"/>
    <property type="evidence" value="ECO:0007669"/>
    <property type="project" value="InterPro"/>
</dbReference>
<feature type="domain" description="Aminotransferase class I/classII large" evidence="6">
    <location>
        <begin position="95"/>
        <end position="480"/>
    </location>
</feature>
<dbReference type="AlphaFoldDB" id="S8DPC0"/>
<keyword evidence="5" id="KW-0663">Pyridoxal phosphate</keyword>
<dbReference type="InterPro" id="IPR015421">
    <property type="entry name" value="PyrdxlP-dep_Trfase_major"/>
</dbReference>
<evidence type="ECO:0000313" key="8">
    <source>
        <dbReference type="Proteomes" id="UP000015241"/>
    </source>
</evidence>
<evidence type="ECO:0000256" key="2">
    <source>
        <dbReference type="ARBA" id="ARBA00007441"/>
    </source>
</evidence>
<evidence type="ECO:0000256" key="1">
    <source>
        <dbReference type="ARBA" id="ARBA00001933"/>
    </source>
</evidence>
<sequence>MTSTPVDLSHHLSAEARLRKPNAMKQIWRLARRKPNMISLANGDPHSSLYPIQSLTFNVASVNEKDPVATWRTGGPSAPTHSLTSSRDAAPVLPVRTAFQYTTGAGLTETQAAVTELTRFYHNPPDHIATLTLGNGDGVTKCFRLLGSPGDHFLADEFTFSSLANAAVPHGIKWVSVKIDEGGLIPEELENTLENWPEERGPRPHVLYTVPCGQNPTGSTLTVERRKKIYELARRFDLLIIEDDPYYYLQYTSKTASPGAHATPAGPDSTSELSPRGLAPSFVSLDVDGRVLRVDSFSKVFAPGMRLGFITSSPFFHAHLVALTDSSTQHPHAFGQLFLTELLGPAGWTLAGFDAWVSSLRDEYRRRRDLFLAIFAREIAPLNLVDASEPEAGMFVWTKIHVERHPRFRKEPGAVKGARTNCRQLMEQLFELCLDNGLVVMPAWVFALPTDPKYEDPENSIEDRMNYFRLTFAGTEEAMEGGLKILGQTLQEFFEDKSTAVQN</sequence>
<dbReference type="STRING" id="743788.S8DPC0"/>
<dbReference type="InterPro" id="IPR004839">
    <property type="entry name" value="Aminotransferase_I/II_large"/>
</dbReference>
<evidence type="ECO:0000259" key="6">
    <source>
        <dbReference type="Pfam" id="PF00155"/>
    </source>
</evidence>
<keyword evidence="3" id="KW-0032">Aminotransferase</keyword>
<dbReference type="InterPro" id="IPR015424">
    <property type="entry name" value="PyrdxlP-dep_Trfase"/>
</dbReference>
<dbReference type="CDD" id="cd00609">
    <property type="entry name" value="AAT_like"/>
    <property type="match status" value="1"/>
</dbReference>
<dbReference type="PANTHER" id="PTHR42790:SF19">
    <property type="entry name" value="KYNURENINE_ALPHA-AMINOADIPATE AMINOTRANSFERASE, MITOCHONDRIAL"/>
    <property type="match status" value="1"/>
</dbReference>
<dbReference type="InParanoid" id="S8DPC0"/>
<keyword evidence="8" id="KW-1185">Reference proteome</keyword>
<gene>
    <name evidence="7" type="ORF">FOMPIDRAFT_1054423</name>
</gene>
<dbReference type="PANTHER" id="PTHR42790">
    <property type="entry name" value="AMINOTRANSFERASE"/>
    <property type="match status" value="1"/>
</dbReference>